<dbReference type="OrthoDB" id="1162179at2"/>
<name>A0A4U5TR24_9FLAO</name>
<proteinExistence type="predicted"/>
<evidence type="ECO:0000313" key="1">
    <source>
        <dbReference type="EMBL" id="TKS56680.1"/>
    </source>
</evidence>
<dbReference type="RefSeq" id="WP_138931782.1">
    <property type="nucleotide sequence ID" value="NZ_SWMU01000002.1"/>
</dbReference>
<organism evidence="1 2">
    <name type="scientific">Mesohalobacter halotolerans</name>
    <dbReference type="NCBI Taxonomy" id="1883405"/>
    <lineage>
        <taxon>Bacteria</taxon>
        <taxon>Pseudomonadati</taxon>
        <taxon>Bacteroidota</taxon>
        <taxon>Flavobacteriia</taxon>
        <taxon>Flavobacteriales</taxon>
        <taxon>Flavobacteriaceae</taxon>
        <taxon>Mesohalobacter</taxon>
    </lineage>
</organism>
<keyword evidence="2" id="KW-1185">Reference proteome</keyword>
<protein>
    <submittedName>
        <fullName evidence="1">DinB family protein</fullName>
    </submittedName>
</protein>
<comment type="caution">
    <text evidence="1">The sequence shown here is derived from an EMBL/GenBank/DDBJ whole genome shotgun (WGS) entry which is preliminary data.</text>
</comment>
<gene>
    <name evidence="1" type="ORF">FCN74_06525</name>
</gene>
<dbReference type="AlphaFoldDB" id="A0A4U5TR24"/>
<dbReference type="Proteomes" id="UP000306552">
    <property type="component" value="Unassembled WGS sequence"/>
</dbReference>
<dbReference type="EMBL" id="SWMU01000002">
    <property type="protein sequence ID" value="TKS56680.1"/>
    <property type="molecule type" value="Genomic_DNA"/>
</dbReference>
<dbReference type="PANTHER" id="PTHR39473">
    <property type="match status" value="1"/>
</dbReference>
<reference evidence="1 2" key="1">
    <citation type="submission" date="2019-04" db="EMBL/GenBank/DDBJ databases">
        <title>Psychroflexus halotolerans sp. nov., isolated from a marine solar saltern.</title>
        <authorList>
            <person name="Feng X."/>
        </authorList>
    </citation>
    <scope>NUCLEOTIDE SEQUENCE [LARGE SCALE GENOMIC DNA]</scope>
    <source>
        <strain evidence="1 2">WDS2C27</strain>
    </source>
</reference>
<accession>A0A4U5TR24</accession>
<sequence>MVENCIDNLKQIKDLTQNISEAEYRHSCRTLFNSSIGQHIRHSLEFYICLFKGLESNIVNYDERERQHDLESQPEIALKEINKIINQLKAVLSNQNLEVKANYTSNENDEVCMHSSLYRELGFCLEHCVHHQALVKTGLKELDCLHLVDQSFGVAPSTLRNQSQCAQ</sequence>
<evidence type="ECO:0000313" key="2">
    <source>
        <dbReference type="Proteomes" id="UP000306552"/>
    </source>
</evidence>
<dbReference type="PANTHER" id="PTHR39473:SF1">
    <property type="entry name" value="DINB-LIKE DOMAIN-CONTAINING PROTEIN"/>
    <property type="match status" value="1"/>
</dbReference>